<sequence length="305" mass="33648">MKVFITGATGFVGGHMLSSLRGAGHSIHALVRPGSESKLPFLEGVTVIYGDIADPNVWAAKLKGMDAIIHLVGIIREFPREGATFERMHFEATRNILDATKQNSVKRYVHMSANGVSEEGVSEYQTTKRRAEKLVEESGLSWTIFRPSVIFGDSGDKMEFTRELATIISKAPVMPIFGDGAYQMEPVAVEDVAACFVNALTEPQSENRIFHLGGGTPLSYYDVVQTIGKAVGKVRTKTVNVPFGMVKPVAALMGGFKFFPVTVDQLNMLRQGNVCPEHDFKEVFGLKSKPFTYKNLEYLGEMFRK</sequence>
<evidence type="ECO:0000259" key="1">
    <source>
        <dbReference type="Pfam" id="PF01370"/>
    </source>
</evidence>
<organism evidence="2">
    <name type="scientific">hydrothermal vent metagenome</name>
    <dbReference type="NCBI Taxonomy" id="652676"/>
    <lineage>
        <taxon>unclassified sequences</taxon>
        <taxon>metagenomes</taxon>
        <taxon>ecological metagenomes</taxon>
    </lineage>
</organism>
<reference evidence="2" key="1">
    <citation type="submission" date="2018-06" db="EMBL/GenBank/DDBJ databases">
        <authorList>
            <person name="Zhirakovskaya E."/>
        </authorList>
    </citation>
    <scope>NUCLEOTIDE SEQUENCE</scope>
</reference>
<dbReference type="SUPFAM" id="SSF51735">
    <property type="entry name" value="NAD(P)-binding Rossmann-fold domains"/>
    <property type="match status" value="1"/>
</dbReference>
<dbReference type="GO" id="GO:0044877">
    <property type="term" value="F:protein-containing complex binding"/>
    <property type="evidence" value="ECO:0007669"/>
    <property type="project" value="TreeGrafter"/>
</dbReference>
<dbReference type="InterPro" id="IPR001509">
    <property type="entry name" value="Epimerase_deHydtase"/>
</dbReference>
<gene>
    <name evidence="2" type="ORF">MNBD_NITROSPINAE04-1883</name>
</gene>
<dbReference type="AlphaFoldDB" id="A0A3B1CR28"/>
<proteinExistence type="predicted"/>
<dbReference type="Pfam" id="PF01370">
    <property type="entry name" value="Epimerase"/>
    <property type="match status" value="1"/>
</dbReference>
<evidence type="ECO:0000313" key="2">
    <source>
        <dbReference type="EMBL" id="VAX21455.1"/>
    </source>
</evidence>
<protein>
    <recommendedName>
        <fullName evidence="1">NAD-dependent epimerase/dehydratase domain-containing protein</fullName>
    </recommendedName>
</protein>
<dbReference type="InterPro" id="IPR051207">
    <property type="entry name" value="ComplexI_NDUFA9_subunit"/>
</dbReference>
<dbReference type="PANTHER" id="PTHR12126:SF11">
    <property type="entry name" value="NADH DEHYDROGENASE [UBIQUINONE] 1 ALPHA SUBCOMPLEX SUBUNIT 9, MITOCHONDRIAL"/>
    <property type="match status" value="1"/>
</dbReference>
<accession>A0A3B1CR28</accession>
<name>A0A3B1CR28_9ZZZZ</name>
<dbReference type="InterPro" id="IPR036291">
    <property type="entry name" value="NAD(P)-bd_dom_sf"/>
</dbReference>
<dbReference type="PANTHER" id="PTHR12126">
    <property type="entry name" value="NADH-UBIQUINONE OXIDOREDUCTASE 39 KDA SUBUNIT-RELATED"/>
    <property type="match status" value="1"/>
</dbReference>
<dbReference type="Gene3D" id="3.40.50.720">
    <property type="entry name" value="NAD(P)-binding Rossmann-like Domain"/>
    <property type="match status" value="1"/>
</dbReference>
<dbReference type="EMBL" id="UOGA01000200">
    <property type="protein sequence ID" value="VAX21455.1"/>
    <property type="molecule type" value="Genomic_DNA"/>
</dbReference>
<feature type="domain" description="NAD-dependent epimerase/dehydratase" evidence="1">
    <location>
        <begin position="3"/>
        <end position="213"/>
    </location>
</feature>